<name>A0ABR7UPD5_9FLAO</name>
<comment type="caution">
    <text evidence="5">The sequence shown here is derived from an EMBL/GenBank/DDBJ whole genome shotgun (WGS) entry which is preliminary data.</text>
</comment>
<sequence>MKKIVYLLLISLVIVSFGFEKSTDFAPKKINVVIDLGHGGTDFGATIKNIHEKNIVEQIAKKIKSTNKDVQLYFTRTEDQFVSLQDRVNFINELKPDLVLSIHVNANRDNQKSGAEFFIATQNDFSKKSTEIANELSTKLSENNFIKINTLKTAPFFILKNTKAPALLLELGYLTNENDFKYLTDGDSQDKIANSISEYLSKLQ</sequence>
<comment type="catalytic activity">
    <reaction evidence="1">
        <text>Hydrolyzes the link between N-acetylmuramoyl residues and L-amino acid residues in certain cell-wall glycopeptides.</text>
        <dbReference type="EC" id="3.5.1.28"/>
    </reaction>
</comment>
<dbReference type="SUPFAM" id="SSF53187">
    <property type="entry name" value="Zn-dependent exopeptidases"/>
    <property type="match status" value="1"/>
</dbReference>
<gene>
    <name evidence="5" type="ORF">B6A10_04600</name>
</gene>
<evidence type="ECO:0000313" key="6">
    <source>
        <dbReference type="Proteomes" id="UP000661715"/>
    </source>
</evidence>
<dbReference type="EC" id="3.5.1.28" evidence="2"/>
<evidence type="ECO:0000256" key="1">
    <source>
        <dbReference type="ARBA" id="ARBA00001561"/>
    </source>
</evidence>
<dbReference type="RefSeq" id="WP_055093331.1">
    <property type="nucleotide sequence ID" value="NZ_NASZ01000004.1"/>
</dbReference>
<dbReference type="Gene3D" id="3.40.630.40">
    <property type="entry name" value="Zn-dependent exopeptidases"/>
    <property type="match status" value="1"/>
</dbReference>
<dbReference type="PANTHER" id="PTHR30404:SF0">
    <property type="entry name" value="N-ACETYLMURAMOYL-L-ALANINE AMIDASE AMIC"/>
    <property type="match status" value="1"/>
</dbReference>
<protein>
    <recommendedName>
        <fullName evidence="2">N-acetylmuramoyl-L-alanine amidase</fullName>
        <ecNumber evidence="2">3.5.1.28</ecNumber>
    </recommendedName>
</protein>
<dbReference type="CDD" id="cd02696">
    <property type="entry name" value="MurNAc-LAA"/>
    <property type="match status" value="1"/>
</dbReference>
<reference evidence="5 6" key="1">
    <citation type="journal article" date="2020" name="Microbiol. Res.">
        <title>Flavobacterium pokkalii sp. nov., a novel plant growth promoting native rhizobacteria isolated from pokkali rice grown in coastal saline affected agricultural regions of southern India, Kerala.</title>
        <authorList>
            <person name="Menon R.R."/>
            <person name="Kumari S."/>
            <person name="Viver T."/>
            <person name="Rameshkumar N."/>
        </authorList>
    </citation>
    <scope>NUCLEOTIDE SEQUENCE [LARGE SCALE GENOMIC DNA]</scope>
    <source>
        <strain evidence="5 6">L1I52</strain>
    </source>
</reference>
<dbReference type="EMBL" id="NASZ01000004">
    <property type="protein sequence ID" value="MBD0724452.1"/>
    <property type="molecule type" value="Genomic_DNA"/>
</dbReference>
<keyword evidence="6" id="KW-1185">Reference proteome</keyword>
<proteinExistence type="predicted"/>
<keyword evidence="3" id="KW-0378">Hydrolase</keyword>
<evidence type="ECO:0000256" key="3">
    <source>
        <dbReference type="ARBA" id="ARBA00022801"/>
    </source>
</evidence>
<evidence type="ECO:0000256" key="2">
    <source>
        <dbReference type="ARBA" id="ARBA00011901"/>
    </source>
</evidence>
<dbReference type="Proteomes" id="UP000661715">
    <property type="component" value="Unassembled WGS sequence"/>
</dbReference>
<dbReference type="InterPro" id="IPR002508">
    <property type="entry name" value="MurNAc-LAA_cat"/>
</dbReference>
<organism evidence="5 6">
    <name type="scientific">Flavobacterium pokkalii</name>
    <dbReference type="NCBI Taxonomy" id="1940408"/>
    <lineage>
        <taxon>Bacteria</taxon>
        <taxon>Pseudomonadati</taxon>
        <taxon>Bacteroidota</taxon>
        <taxon>Flavobacteriia</taxon>
        <taxon>Flavobacteriales</taxon>
        <taxon>Flavobacteriaceae</taxon>
        <taxon>Flavobacterium</taxon>
    </lineage>
</organism>
<accession>A0ABR7UPD5</accession>
<evidence type="ECO:0000313" key="5">
    <source>
        <dbReference type="EMBL" id="MBD0724452.1"/>
    </source>
</evidence>
<dbReference type="Pfam" id="PF01520">
    <property type="entry name" value="Amidase_3"/>
    <property type="match status" value="1"/>
</dbReference>
<dbReference type="SMART" id="SM00646">
    <property type="entry name" value="Ami_3"/>
    <property type="match status" value="1"/>
</dbReference>
<evidence type="ECO:0000259" key="4">
    <source>
        <dbReference type="SMART" id="SM00646"/>
    </source>
</evidence>
<feature type="domain" description="MurNAc-LAA" evidence="4">
    <location>
        <begin position="88"/>
        <end position="201"/>
    </location>
</feature>
<dbReference type="PANTHER" id="PTHR30404">
    <property type="entry name" value="N-ACETYLMURAMOYL-L-ALANINE AMIDASE"/>
    <property type="match status" value="1"/>
</dbReference>
<dbReference type="InterPro" id="IPR050695">
    <property type="entry name" value="N-acetylmuramoyl_amidase_3"/>
</dbReference>